<organism evidence="1 2">
    <name type="scientific">Diversispora eburnea</name>
    <dbReference type="NCBI Taxonomy" id="1213867"/>
    <lineage>
        <taxon>Eukaryota</taxon>
        <taxon>Fungi</taxon>
        <taxon>Fungi incertae sedis</taxon>
        <taxon>Mucoromycota</taxon>
        <taxon>Glomeromycotina</taxon>
        <taxon>Glomeromycetes</taxon>
        <taxon>Diversisporales</taxon>
        <taxon>Diversisporaceae</taxon>
        <taxon>Diversispora</taxon>
    </lineage>
</organism>
<keyword evidence="2" id="KW-1185">Reference proteome</keyword>
<proteinExistence type="predicted"/>
<dbReference type="AlphaFoldDB" id="A0A9N8V1C2"/>
<feature type="non-terminal residue" evidence="1">
    <location>
        <position position="1"/>
    </location>
</feature>
<evidence type="ECO:0000313" key="1">
    <source>
        <dbReference type="EMBL" id="CAG8438020.1"/>
    </source>
</evidence>
<name>A0A9N8V1C2_9GLOM</name>
<protein>
    <submittedName>
        <fullName evidence="1">7523_t:CDS:1</fullName>
    </submittedName>
</protein>
<dbReference type="Proteomes" id="UP000789706">
    <property type="component" value="Unassembled WGS sequence"/>
</dbReference>
<sequence>ITKRYKKESGSRDGGVFDFIFLLSRTVLLIQSASSSTPIDTSIPTKA</sequence>
<comment type="caution">
    <text evidence="1">The sequence shown here is derived from an EMBL/GenBank/DDBJ whole genome shotgun (WGS) entry which is preliminary data.</text>
</comment>
<gene>
    <name evidence="1" type="ORF">DEBURN_LOCUS1196</name>
</gene>
<accession>A0A9N8V1C2</accession>
<reference evidence="1" key="1">
    <citation type="submission" date="2021-06" db="EMBL/GenBank/DDBJ databases">
        <authorList>
            <person name="Kallberg Y."/>
            <person name="Tangrot J."/>
            <person name="Rosling A."/>
        </authorList>
    </citation>
    <scope>NUCLEOTIDE SEQUENCE</scope>
    <source>
        <strain evidence="1">AZ414A</strain>
    </source>
</reference>
<dbReference type="EMBL" id="CAJVPK010000049">
    <property type="protein sequence ID" value="CAG8438020.1"/>
    <property type="molecule type" value="Genomic_DNA"/>
</dbReference>
<evidence type="ECO:0000313" key="2">
    <source>
        <dbReference type="Proteomes" id="UP000789706"/>
    </source>
</evidence>